<evidence type="ECO:0000256" key="4">
    <source>
        <dbReference type="HAMAP-Rule" id="MF_00047"/>
    </source>
</evidence>
<dbReference type="GO" id="GO:0008716">
    <property type="term" value="F:D-alanine-D-alanine ligase activity"/>
    <property type="evidence" value="ECO:0007669"/>
    <property type="project" value="UniProtKB-UniRule"/>
</dbReference>
<dbReference type="GO" id="GO:0008360">
    <property type="term" value="P:regulation of cell shape"/>
    <property type="evidence" value="ECO:0007669"/>
    <property type="project" value="UniProtKB-KW"/>
</dbReference>
<dbReference type="SUPFAM" id="SSF56059">
    <property type="entry name" value="Glutathione synthetase ATP-binding domain-like"/>
    <property type="match status" value="1"/>
</dbReference>
<comment type="cofactor">
    <cofactor evidence="6">
        <name>Mg(2+)</name>
        <dbReference type="ChEBI" id="CHEBI:18420"/>
    </cofactor>
    <cofactor evidence="6">
        <name>Mn(2+)</name>
        <dbReference type="ChEBI" id="CHEBI:29035"/>
    </cofactor>
    <text evidence="6">Binds 2 magnesium or manganese ions per subunit.</text>
</comment>
<organism evidence="9 10">
    <name type="scientific">Gallintestinimicrobium propionicum</name>
    <dbReference type="NCBI Taxonomy" id="2981770"/>
    <lineage>
        <taxon>Bacteria</taxon>
        <taxon>Bacillati</taxon>
        <taxon>Bacillota</taxon>
        <taxon>Clostridia</taxon>
        <taxon>Lachnospirales</taxon>
        <taxon>Lachnospiraceae</taxon>
        <taxon>Gallintestinimicrobium</taxon>
    </lineage>
</organism>
<feature type="active site" evidence="5">
    <location>
        <position position="186"/>
    </location>
</feature>
<dbReference type="NCBIfam" id="NF002378">
    <property type="entry name" value="PRK01372.1"/>
    <property type="match status" value="1"/>
</dbReference>
<dbReference type="PIRSF" id="PIRSF039102">
    <property type="entry name" value="Ddl/VanB"/>
    <property type="match status" value="1"/>
</dbReference>
<keyword evidence="4" id="KW-0963">Cytoplasm</keyword>
<dbReference type="Gene3D" id="3.30.470.20">
    <property type="entry name" value="ATP-grasp fold, B domain"/>
    <property type="match status" value="1"/>
</dbReference>
<dbReference type="InterPro" id="IPR016185">
    <property type="entry name" value="PreATP-grasp_dom_sf"/>
</dbReference>
<dbReference type="InterPro" id="IPR011127">
    <property type="entry name" value="Dala_Dala_lig_N"/>
</dbReference>
<dbReference type="GO" id="GO:0005524">
    <property type="term" value="F:ATP binding"/>
    <property type="evidence" value="ECO:0007669"/>
    <property type="project" value="UniProtKB-UniRule"/>
</dbReference>
<comment type="similarity">
    <text evidence="1 4">Belongs to the D-alanine--D-alanine ligase family.</text>
</comment>
<dbReference type="Pfam" id="PF07478">
    <property type="entry name" value="Dala_Dala_lig_C"/>
    <property type="match status" value="1"/>
</dbReference>
<keyword evidence="6" id="KW-0464">Manganese</keyword>
<feature type="active site" evidence="5">
    <location>
        <position position="317"/>
    </location>
</feature>
<dbReference type="RefSeq" id="WP_118495873.1">
    <property type="nucleotide sequence ID" value="NZ_JAJEQF010000037.1"/>
</dbReference>
<evidence type="ECO:0000313" key="9">
    <source>
        <dbReference type="EMBL" id="MCC2168485.1"/>
    </source>
</evidence>
<dbReference type="Gene3D" id="3.40.50.20">
    <property type="match status" value="1"/>
</dbReference>
<dbReference type="SMART" id="SM01209">
    <property type="entry name" value="GARS_A"/>
    <property type="match status" value="1"/>
</dbReference>
<keyword evidence="7" id="KW-0547">Nucleotide-binding</keyword>
<accession>A0AAE3AZD1</accession>
<dbReference type="GO" id="GO:0046872">
    <property type="term" value="F:metal ion binding"/>
    <property type="evidence" value="ECO:0007669"/>
    <property type="project" value="UniProtKB-KW"/>
</dbReference>
<evidence type="ECO:0000313" key="10">
    <source>
        <dbReference type="Proteomes" id="UP001199355"/>
    </source>
</evidence>
<comment type="pathway">
    <text evidence="4">Cell wall biogenesis; peptidoglycan biosynthesis.</text>
</comment>
<dbReference type="InterPro" id="IPR005905">
    <property type="entry name" value="D_ala_D_ala"/>
</dbReference>
<feature type="binding site" evidence="6">
    <location>
        <position position="306"/>
    </location>
    <ligand>
        <name>Mg(2+)</name>
        <dbReference type="ChEBI" id="CHEBI:18420"/>
        <label>2</label>
    </ligand>
</feature>
<reference evidence="9 10" key="1">
    <citation type="submission" date="2021-10" db="EMBL/GenBank/DDBJ databases">
        <title>Anaerobic single-cell dispensing facilitates the cultivation of human gut bacteria.</title>
        <authorList>
            <person name="Afrizal A."/>
        </authorList>
    </citation>
    <scope>NUCLEOTIDE SEQUENCE [LARGE SCALE GENOMIC DNA]</scope>
    <source>
        <strain evidence="9 10">CLA-AA-H244</strain>
    </source>
</reference>
<keyword evidence="10" id="KW-1185">Reference proteome</keyword>
<evidence type="ECO:0000256" key="7">
    <source>
        <dbReference type="PROSITE-ProRule" id="PRU00409"/>
    </source>
</evidence>
<dbReference type="HAMAP" id="MF_00047">
    <property type="entry name" value="Dala_Dala_lig"/>
    <property type="match status" value="1"/>
</dbReference>
<proteinExistence type="inferred from homology"/>
<keyword evidence="4" id="KW-0133">Cell shape</keyword>
<dbReference type="EMBL" id="JAJEQF010000037">
    <property type="protein sequence ID" value="MCC2168485.1"/>
    <property type="molecule type" value="Genomic_DNA"/>
</dbReference>
<feature type="active site" evidence="5">
    <location>
        <position position="13"/>
    </location>
</feature>
<evidence type="ECO:0000256" key="2">
    <source>
        <dbReference type="ARBA" id="ARBA00022598"/>
    </source>
</evidence>
<comment type="subcellular location">
    <subcellularLocation>
        <location evidence="4">Cytoplasm</location>
    </subcellularLocation>
</comment>
<evidence type="ECO:0000256" key="6">
    <source>
        <dbReference type="PIRSR" id="PIRSR039102-3"/>
    </source>
</evidence>
<dbReference type="SUPFAM" id="SSF52440">
    <property type="entry name" value="PreATP-grasp domain"/>
    <property type="match status" value="1"/>
</dbReference>
<feature type="binding site" evidence="6">
    <location>
        <position position="306"/>
    </location>
    <ligand>
        <name>Mg(2+)</name>
        <dbReference type="ChEBI" id="CHEBI:18420"/>
        <label>1</label>
    </ligand>
</feature>
<evidence type="ECO:0000256" key="5">
    <source>
        <dbReference type="PIRSR" id="PIRSR039102-1"/>
    </source>
</evidence>
<keyword evidence="2 4" id="KW-0436">Ligase</keyword>
<dbReference type="AlphaFoldDB" id="A0AAE3AZD1"/>
<dbReference type="Pfam" id="PF01820">
    <property type="entry name" value="Dala_Dala_lig_N"/>
    <property type="match status" value="1"/>
</dbReference>
<dbReference type="NCBIfam" id="TIGR01205">
    <property type="entry name" value="D_ala_D_alaTIGR"/>
    <property type="match status" value="1"/>
</dbReference>
<comment type="function">
    <text evidence="4">Cell wall formation.</text>
</comment>
<dbReference type="GO" id="GO:0009252">
    <property type="term" value="P:peptidoglycan biosynthetic process"/>
    <property type="evidence" value="ECO:0007669"/>
    <property type="project" value="UniProtKB-UniRule"/>
</dbReference>
<keyword evidence="6" id="KW-0460">Magnesium</keyword>
<comment type="catalytic activity">
    <reaction evidence="4">
        <text>2 D-alanine + ATP = D-alanyl-D-alanine + ADP + phosphate + H(+)</text>
        <dbReference type="Rhea" id="RHEA:11224"/>
        <dbReference type="ChEBI" id="CHEBI:15378"/>
        <dbReference type="ChEBI" id="CHEBI:30616"/>
        <dbReference type="ChEBI" id="CHEBI:43474"/>
        <dbReference type="ChEBI" id="CHEBI:57416"/>
        <dbReference type="ChEBI" id="CHEBI:57822"/>
        <dbReference type="ChEBI" id="CHEBI:456216"/>
        <dbReference type="EC" id="6.3.2.4"/>
    </reaction>
</comment>
<dbReference type="EC" id="6.3.2.4" evidence="4"/>
<dbReference type="InterPro" id="IPR011095">
    <property type="entry name" value="Dala_Dala_lig_C"/>
</dbReference>
<dbReference type="PANTHER" id="PTHR23132">
    <property type="entry name" value="D-ALANINE--D-ALANINE LIGASE"/>
    <property type="match status" value="1"/>
</dbReference>
<dbReference type="PROSITE" id="PS50975">
    <property type="entry name" value="ATP_GRASP"/>
    <property type="match status" value="1"/>
</dbReference>
<evidence type="ECO:0000259" key="8">
    <source>
        <dbReference type="PROSITE" id="PS50975"/>
    </source>
</evidence>
<dbReference type="InterPro" id="IPR013815">
    <property type="entry name" value="ATP_grasp_subdomain_1"/>
</dbReference>
<dbReference type="InterPro" id="IPR011761">
    <property type="entry name" value="ATP-grasp"/>
</dbReference>
<feature type="binding site" evidence="6">
    <location>
        <position position="293"/>
    </location>
    <ligand>
        <name>Mg(2+)</name>
        <dbReference type="ChEBI" id="CHEBI:18420"/>
        <label>1</label>
    </ligand>
</feature>
<gene>
    <name evidence="4" type="primary">ddl</name>
    <name evidence="9" type="ORF">LKD45_12440</name>
</gene>
<comment type="caution">
    <text evidence="9">The sequence shown here is derived from an EMBL/GenBank/DDBJ whole genome shotgun (WGS) entry which is preliminary data.</text>
</comment>
<protein>
    <recommendedName>
        <fullName evidence="4">D-alanine--D-alanine ligase</fullName>
        <ecNumber evidence="4">6.3.2.4</ecNumber>
    </recommendedName>
    <alternativeName>
        <fullName evidence="4">D-Ala-D-Ala ligase</fullName>
    </alternativeName>
    <alternativeName>
        <fullName evidence="4">D-alanylalanine synthetase</fullName>
    </alternativeName>
</protein>
<keyword evidence="4" id="KW-0573">Peptidoglycan synthesis</keyword>
<dbReference type="PANTHER" id="PTHR23132:SF23">
    <property type="entry name" value="D-ALANINE--D-ALANINE LIGASE B"/>
    <property type="match status" value="1"/>
</dbReference>
<keyword evidence="6" id="KW-0479">Metal-binding</keyword>
<evidence type="ECO:0000256" key="3">
    <source>
        <dbReference type="ARBA" id="ARBA00023316"/>
    </source>
</evidence>
<dbReference type="GO" id="GO:0071555">
    <property type="term" value="P:cell wall organization"/>
    <property type="evidence" value="ECO:0007669"/>
    <property type="project" value="UniProtKB-KW"/>
</dbReference>
<dbReference type="Proteomes" id="UP001199355">
    <property type="component" value="Unassembled WGS sequence"/>
</dbReference>
<feature type="binding site" evidence="6">
    <location>
        <position position="308"/>
    </location>
    <ligand>
        <name>Mg(2+)</name>
        <dbReference type="ChEBI" id="CHEBI:18420"/>
        <label>2</label>
    </ligand>
</feature>
<keyword evidence="7" id="KW-0067">ATP-binding</keyword>
<dbReference type="Gene3D" id="3.30.1490.20">
    <property type="entry name" value="ATP-grasp fold, A domain"/>
    <property type="match status" value="1"/>
</dbReference>
<sequence>MKVVVLAGGISTERDVSLISGKMIYQAMKRLGHQAVLLDVFLGMERDDIDHIFESDEDFSAGIEAIHEINPDISAVKALRKDGGKCYFGPNVIKICQMADVVFLGLHGADGEGGKVQAAFDLLGIRYTGTDFVSGALAMDKCLAKELFMQNGIPTPAGFRLKKGQEPGEGQQPKFPCVVKVSSGGSSIGVSIVQKEEDYQAALDDAFLYGDEVVVEEYIKGRELTCCVLDGKALPIVEIAPKEGFYDYKNKYQAGSTIEICPAPIGEESTRKIQKISERVFDALRLHKYARMDFMMDEAGNAYCLEANTLPGMTPTSLIPQEAAAVGISYDELCQKILDMAFED</sequence>
<evidence type="ECO:0000256" key="1">
    <source>
        <dbReference type="ARBA" id="ARBA00010871"/>
    </source>
</evidence>
<dbReference type="GO" id="GO:0005737">
    <property type="term" value="C:cytoplasm"/>
    <property type="evidence" value="ECO:0007669"/>
    <property type="project" value="UniProtKB-SubCell"/>
</dbReference>
<feature type="domain" description="ATP-grasp" evidence="8">
    <location>
        <begin position="145"/>
        <end position="339"/>
    </location>
</feature>
<keyword evidence="3 4" id="KW-0961">Cell wall biogenesis/degradation</keyword>
<name>A0AAE3AZD1_9FIRM</name>